<dbReference type="FunCoup" id="A3LRG4">
    <property type="interactions" value="145"/>
</dbReference>
<keyword evidence="5" id="KW-0811">Translocation</keyword>
<dbReference type="eggNOG" id="ENOG502T8MV">
    <property type="taxonomic scope" value="Eukaryota"/>
</dbReference>
<keyword evidence="8" id="KW-0175">Coiled coil</keyword>
<name>A3LRG4_PICST</name>
<dbReference type="GO" id="GO:0005643">
    <property type="term" value="C:nuclear pore"/>
    <property type="evidence" value="ECO:0007669"/>
    <property type="project" value="UniProtKB-SubCell"/>
</dbReference>
<keyword evidence="6" id="KW-0906">Nuclear pore complex</keyword>
<evidence type="ECO:0000256" key="5">
    <source>
        <dbReference type="ARBA" id="ARBA00023010"/>
    </source>
</evidence>
<dbReference type="GO" id="GO:0006606">
    <property type="term" value="P:protein import into nucleus"/>
    <property type="evidence" value="ECO:0007669"/>
    <property type="project" value="TreeGrafter"/>
</dbReference>
<dbReference type="STRING" id="322104.A3LRG4"/>
<dbReference type="GO" id="GO:0000056">
    <property type="term" value="P:ribosomal small subunit export from nucleus"/>
    <property type="evidence" value="ECO:0007669"/>
    <property type="project" value="InterPro"/>
</dbReference>
<keyword evidence="10" id="KW-1185">Reference proteome</keyword>
<evidence type="ECO:0000256" key="2">
    <source>
        <dbReference type="ARBA" id="ARBA00022448"/>
    </source>
</evidence>
<dbReference type="GO" id="GO:0017056">
    <property type="term" value="F:structural constituent of nuclear pore"/>
    <property type="evidence" value="ECO:0007669"/>
    <property type="project" value="InterPro"/>
</dbReference>
<evidence type="ECO:0000256" key="1">
    <source>
        <dbReference type="ARBA" id="ARBA00004567"/>
    </source>
</evidence>
<dbReference type="Proteomes" id="UP000002258">
    <property type="component" value="Chromosome 3"/>
</dbReference>
<dbReference type="InterPro" id="IPR037700">
    <property type="entry name" value="NUP88/NUP82"/>
</dbReference>
<accession>A3LRG4</accession>
<keyword evidence="4" id="KW-0653">Protein transport</keyword>
<evidence type="ECO:0000313" key="9">
    <source>
        <dbReference type="EMBL" id="ABN65733.2"/>
    </source>
</evidence>
<dbReference type="GO" id="GO:0006406">
    <property type="term" value="P:mRNA export from nucleus"/>
    <property type="evidence" value="ECO:0007669"/>
    <property type="project" value="TreeGrafter"/>
</dbReference>
<keyword evidence="7" id="KW-0539">Nucleus</keyword>
<evidence type="ECO:0000256" key="6">
    <source>
        <dbReference type="ARBA" id="ARBA00023132"/>
    </source>
</evidence>
<feature type="coiled-coil region" evidence="8">
    <location>
        <begin position="666"/>
        <end position="693"/>
    </location>
</feature>
<dbReference type="OMA" id="WFKEINS"/>
<evidence type="ECO:0000256" key="8">
    <source>
        <dbReference type="SAM" id="Coils"/>
    </source>
</evidence>
<proteinExistence type="predicted"/>
<gene>
    <name evidence="9" type="primary">NUP82</name>
    <name evidence="9" type="ORF">PICST_76708</name>
</gene>
<keyword evidence="3" id="KW-0509">mRNA transport</keyword>
<evidence type="ECO:0000256" key="4">
    <source>
        <dbReference type="ARBA" id="ARBA00022927"/>
    </source>
</evidence>
<comment type="subcellular location">
    <subcellularLocation>
        <location evidence="1">Nucleus</location>
        <location evidence="1">Nuclear pore complex</location>
    </subcellularLocation>
</comment>
<dbReference type="RefSeq" id="XP_001383762.2">
    <property type="nucleotide sequence ID" value="XM_001383725.1"/>
</dbReference>
<dbReference type="PANTHER" id="PTHR13257">
    <property type="entry name" value="NUCLEOPORIN NUP84-RELATED"/>
    <property type="match status" value="1"/>
</dbReference>
<dbReference type="InParanoid" id="A3LRG4"/>
<dbReference type="EMBL" id="CP000497">
    <property type="protein sequence ID" value="ABN65733.2"/>
    <property type="molecule type" value="Genomic_DNA"/>
</dbReference>
<keyword evidence="2" id="KW-0813">Transport</keyword>
<dbReference type="OrthoDB" id="341482at2759"/>
<sequence>MITSSQSEFVTQVSEQYIFQTFVDNSVGDDGTSIAYNKLVCKDNREIYFANRNCIRYSNVDPKNPNFHILSNPYDKFNIVALEMNNSGTLLASIGEEDLVILSIPSNLQSGLGSTVSTKAHKLRNIGGKIRKVVWQTVAANDSVVVVLNDRSQIKAYDISVSLDVPVISVDLTSFKQFGNDNALSISFGSSNNLSGALTLYVSTEKSHIYAVYPFLHRSARIATTATAVSDALADTSALISEIEARFPSLNMADTLDSKLMTAAVKQFGFYSHLQKQASTFTFKEVRGVGTTSLYELVVFDNSLPVDYEPVLQGPLDSGTAPVSDIFHISSNNDLSIIASLSSSPDKNVLIRYHAQLRPLLMHWNDGDDTPNLPSKPVVKPRGYAKPRRGFGFVDLSESPEESEEARNEKLAQDRRIKENEFWKNETTVLSTLSRDELPTISEKVFARVFNAESSKFAVISPQNIIFVDPRAWVDSILTGLQLDEETFAEASKTYISASSRTEKVLGTIVVADELTQTGDVLVVFRNGSQDNLEVIELKPALAEEGKLTKEKQEDKAVEVGFVQGPLSCKEPIEELIRSATLLPVESALKLLPSGTPKTEMDILEALNKLSSATIEQVARCTSFAIQLNIRMGSEVEVMKAQIQSLNKILEKNIDNSGLVKNSERIAETLRKQKALDNRIENLKSKLMESIQKWRANKSLPISVSEKNWFKEINSVNIEINKDSEERKSLISTVVGLQSQVRSLVEDIRNQKLTDESASTKVKNMELRQQLSKVKYWLEQEEPIIASSRYQLVESLKKLAI</sequence>
<evidence type="ECO:0000313" key="10">
    <source>
        <dbReference type="Proteomes" id="UP000002258"/>
    </source>
</evidence>
<organism evidence="9 10">
    <name type="scientific">Scheffersomyces stipitis (strain ATCC 58785 / CBS 6054 / NBRC 10063 / NRRL Y-11545)</name>
    <name type="common">Yeast</name>
    <name type="synonym">Pichia stipitis</name>
    <dbReference type="NCBI Taxonomy" id="322104"/>
    <lineage>
        <taxon>Eukaryota</taxon>
        <taxon>Fungi</taxon>
        <taxon>Dikarya</taxon>
        <taxon>Ascomycota</taxon>
        <taxon>Saccharomycotina</taxon>
        <taxon>Pichiomycetes</taxon>
        <taxon>Debaryomycetaceae</taxon>
        <taxon>Scheffersomyces</taxon>
    </lineage>
</organism>
<reference evidence="9 10" key="1">
    <citation type="journal article" date="2007" name="Nat. Biotechnol.">
        <title>Genome sequence of the lignocellulose-bioconverting and xylose-fermenting yeast Pichia stipitis.</title>
        <authorList>
            <person name="Jeffries T.W."/>
            <person name="Grigoriev I.V."/>
            <person name="Grimwood J."/>
            <person name="Laplaza J.M."/>
            <person name="Aerts A."/>
            <person name="Salamov A."/>
            <person name="Schmutz J."/>
            <person name="Lindquist E."/>
            <person name="Dehal P."/>
            <person name="Shapiro H."/>
            <person name="Jin Y.S."/>
            <person name="Passoth V."/>
            <person name="Richardson P.M."/>
        </authorList>
    </citation>
    <scope>NUCLEOTIDE SEQUENCE [LARGE SCALE GENOMIC DNA]</scope>
    <source>
        <strain evidence="10">ATCC 58785 / CBS 6054 / NBRC 10063 / NRRL Y-11545</strain>
    </source>
</reference>
<dbReference type="KEGG" id="pic:PICST_76708"/>
<evidence type="ECO:0000256" key="7">
    <source>
        <dbReference type="ARBA" id="ARBA00023242"/>
    </source>
</evidence>
<evidence type="ECO:0000256" key="3">
    <source>
        <dbReference type="ARBA" id="ARBA00022816"/>
    </source>
</evidence>
<dbReference type="PANTHER" id="PTHR13257:SF0">
    <property type="entry name" value="NUCLEAR PORE COMPLEX PROTEIN NUP88"/>
    <property type="match status" value="1"/>
</dbReference>
<dbReference type="GO" id="GO:0000055">
    <property type="term" value="P:ribosomal large subunit export from nucleus"/>
    <property type="evidence" value="ECO:0007669"/>
    <property type="project" value="InterPro"/>
</dbReference>
<dbReference type="AlphaFoldDB" id="A3LRG4"/>
<dbReference type="GeneID" id="4837903"/>
<protein>
    <submittedName>
        <fullName evidence="9">Nuclear pore protein</fullName>
    </submittedName>
</protein>
<dbReference type="HOGENOM" id="CLU_358692_0_0_1"/>